<dbReference type="RefSeq" id="WP_188535749.1">
    <property type="nucleotide sequence ID" value="NZ_BMEQ01000005.1"/>
</dbReference>
<dbReference type="EMBL" id="BMEQ01000005">
    <property type="protein sequence ID" value="GGG53055.1"/>
    <property type="molecule type" value="Genomic_DNA"/>
</dbReference>
<sequence>MRQRPAVLTSLLLAAALTLGGSAVATAAPVEDRQDSYHSKWCGFLFLRWC</sequence>
<keyword evidence="3" id="KW-1185">Reference proteome</keyword>
<evidence type="ECO:0000256" key="1">
    <source>
        <dbReference type="SAM" id="SignalP"/>
    </source>
</evidence>
<dbReference type="AlphaFoldDB" id="A0A917GPT2"/>
<gene>
    <name evidence="2" type="ORF">GCM10011374_14860</name>
</gene>
<accession>A0A917GPT2</accession>
<evidence type="ECO:0000313" key="3">
    <source>
        <dbReference type="Proteomes" id="UP000638848"/>
    </source>
</evidence>
<organism evidence="2 3">
    <name type="scientific">Kocuria dechangensis</name>
    <dbReference type="NCBI Taxonomy" id="1176249"/>
    <lineage>
        <taxon>Bacteria</taxon>
        <taxon>Bacillati</taxon>
        <taxon>Actinomycetota</taxon>
        <taxon>Actinomycetes</taxon>
        <taxon>Micrococcales</taxon>
        <taxon>Micrococcaceae</taxon>
        <taxon>Kocuria</taxon>
    </lineage>
</organism>
<feature type="chain" id="PRO_5038139117" evidence="1">
    <location>
        <begin position="28"/>
        <end position="50"/>
    </location>
</feature>
<comment type="caution">
    <text evidence="2">The sequence shown here is derived from an EMBL/GenBank/DDBJ whole genome shotgun (WGS) entry which is preliminary data.</text>
</comment>
<proteinExistence type="predicted"/>
<reference evidence="2" key="2">
    <citation type="submission" date="2020-09" db="EMBL/GenBank/DDBJ databases">
        <authorList>
            <person name="Sun Q."/>
            <person name="Zhou Y."/>
        </authorList>
    </citation>
    <scope>NUCLEOTIDE SEQUENCE</scope>
    <source>
        <strain evidence="2">CGMCC 1.12187</strain>
    </source>
</reference>
<reference evidence="2" key="1">
    <citation type="journal article" date="2014" name="Int. J. Syst. Evol. Microbiol.">
        <title>Complete genome sequence of Corynebacterium casei LMG S-19264T (=DSM 44701T), isolated from a smear-ripened cheese.</title>
        <authorList>
            <consortium name="US DOE Joint Genome Institute (JGI-PGF)"/>
            <person name="Walter F."/>
            <person name="Albersmeier A."/>
            <person name="Kalinowski J."/>
            <person name="Ruckert C."/>
        </authorList>
    </citation>
    <scope>NUCLEOTIDE SEQUENCE</scope>
    <source>
        <strain evidence="2">CGMCC 1.12187</strain>
    </source>
</reference>
<keyword evidence="1" id="KW-0732">Signal</keyword>
<evidence type="ECO:0000313" key="2">
    <source>
        <dbReference type="EMBL" id="GGG53055.1"/>
    </source>
</evidence>
<protein>
    <submittedName>
        <fullName evidence="2">Uncharacterized protein</fullName>
    </submittedName>
</protein>
<feature type="signal peptide" evidence="1">
    <location>
        <begin position="1"/>
        <end position="27"/>
    </location>
</feature>
<name>A0A917GPT2_9MICC</name>
<dbReference type="Proteomes" id="UP000638848">
    <property type="component" value="Unassembled WGS sequence"/>
</dbReference>